<accession>A0AAN1XVK9</accession>
<evidence type="ECO:0000313" key="3">
    <source>
        <dbReference type="Proteomes" id="UP001317532"/>
    </source>
</evidence>
<dbReference type="KEGG" id="vab:WPS_03830"/>
<name>A0AAN1XVK9_UNVUL</name>
<keyword evidence="1" id="KW-0472">Membrane</keyword>
<evidence type="ECO:0000256" key="1">
    <source>
        <dbReference type="SAM" id="Phobius"/>
    </source>
</evidence>
<dbReference type="RefSeq" id="WP_317996172.1">
    <property type="nucleotide sequence ID" value="NZ_AP025523.1"/>
</dbReference>
<dbReference type="PROSITE" id="PS51257">
    <property type="entry name" value="PROKAR_LIPOPROTEIN"/>
    <property type="match status" value="1"/>
</dbReference>
<dbReference type="AlphaFoldDB" id="A0AAN1XVK9"/>
<dbReference type="Proteomes" id="UP001317532">
    <property type="component" value="Chromosome"/>
</dbReference>
<proteinExistence type="predicted"/>
<keyword evidence="1" id="KW-1133">Transmembrane helix</keyword>
<reference evidence="2 3" key="1">
    <citation type="journal article" date="2022" name="ISME Commun">
        <title>Vulcanimicrobium alpinus gen. nov. sp. nov., the first cultivated representative of the candidate phylum 'Eremiobacterota', is a metabolically versatile aerobic anoxygenic phototroph.</title>
        <authorList>
            <person name="Yabe S."/>
            <person name="Muto K."/>
            <person name="Abe K."/>
            <person name="Yokota A."/>
            <person name="Staudigel H."/>
            <person name="Tebo B.M."/>
        </authorList>
    </citation>
    <scope>NUCLEOTIDE SEQUENCE [LARGE SCALE GENOMIC DNA]</scope>
    <source>
        <strain evidence="2 3">WC8-2</strain>
    </source>
</reference>
<sequence length="58" mass="6140">MYDLKDDRGVPISTGIPPIVTWSAIACVVLIFIVAGMVLSTAGFGHVWPADKSLTVPL</sequence>
<keyword evidence="3" id="KW-1185">Reference proteome</keyword>
<dbReference type="EMBL" id="AP025523">
    <property type="protein sequence ID" value="BDE05107.1"/>
    <property type="molecule type" value="Genomic_DNA"/>
</dbReference>
<protein>
    <submittedName>
        <fullName evidence="2">Uncharacterized protein</fullName>
    </submittedName>
</protein>
<keyword evidence="1" id="KW-0812">Transmembrane</keyword>
<feature type="transmembrane region" description="Helical" evidence="1">
    <location>
        <begin position="20"/>
        <end position="44"/>
    </location>
</feature>
<evidence type="ECO:0000313" key="2">
    <source>
        <dbReference type="EMBL" id="BDE05107.1"/>
    </source>
</evidence>
<organism evidence="2 3">
    <name type="scientific">Vulcanimicrobium alpinum</name>
    <dbReference type="NCBI Taxonomy" id="3016050"/>
    <lineage>
        <taxon>Bacteria</taxon>
        <taxon>Bacillati</taxon>
        <taxon>Vulcanimicrobiota</taxon>
        <taxon>Vulcanimicrobiia</taxon>
        <taxon>Vulcanimicrobiales</taxon>
        <taxon>Vulcanimicrobiaceae</taxon>
        <taxon>Vulcanimicrobium</taxon>
    </lineage>
</organism>
<gene>
    <name evidence="2" type="ORF">WPS_03830</name>
</gene>